<reference evidence="1 2" key="2">
    <citation type="submission" date="2020-07" db="EMBL/GenBank/DDBJ databases">
        <title>Genome assembly of wild tea tree DASZ reveals pedigree and selection history of tea varieties.</title>
        <authorList>
            <person name="Zhang W."/>
        </authorList>
    </citation>
    <scope>NUCLEOTIDE SEQUENCE [LARGE SCALE GENOMIC DNA]</scope>
    <source>
        <strain evidence="2">cv. G240</strain>
        <tissue evidence="1">Leaf</tissue>
    </source>
</reference>
<gene>
    <name evidence="1" type="ORF">HYC85_014153</name>
</gene>
<evidence type="ECO:0000313" key="2">
    <source>
        <dbReference type="Proteomes" id="UP000593564"/>
    </source>
</evidence>
<comment type="caution">
    <text evidence="1">The sequence shown here is derived from an EMBL/GenBank/DDBJ whole genome shotgun (WGS) entry which is preliminary data.</text>
</comment>
<name>A0A7J7H8Y1_CAMSI</name>
<dbReference type="EMBL" id="JACBKZ010000006">
    <property type="protein sequence ID" value="KAF5948196.1"/>
    <property type="molecule type" value="Genomic_DNA"/>
</dbReference>
<evidence type="ECO:0000313" key="1">
    <source>
        <dbReference type="EMBL" id="KAF5948196.1"/>
    </source>
</evidence>
<protein>
    <submittedName>
        <fullName evidence="1">Uncharacterized protein</fullName>
    </submittedName>
</protein>
<reference evidence="2" key="1">
    <citation type="journal article" date="2020" name="Nat. Commun.">
        <title>Genome assembly of wild tea tree DASZ reveals pedigree and selection history of tea varieties.</title>
        <authorList>
            <person name="Zhang W."/>
            <person name="Zhang Y."/>
            <person name="Qiu H."/>
            <person name="Guo Y."/>
            <person name="Wan H."/>
            <person name="Zhang X."/>
            <person name="Scossa F."/>
            <person name="Alseekh S."/>
            <person name="Zhang Q."/>
            <person name="Wang P."/>
            <person name="Xu L."/>
            <person name="Schmidt M.H."/>
            <person name="Jia X."/>
            <person name="Li D."/>
            <person name="Zhu A."/>
            <person name="Guo F."/>
            <person name="Chen W."/>
            <person name="Ni D."/>
            <person name="Usadel B."/>
            <person name="Fernie A.R."/>
            <person name="Wen W."/>
        </authorList>
    </citation>
    <scope>NUCLEOTIDE SEQUENCE [LARGE SCALE GENOMIC DNA]</scope>
    <source>
        <strain evidence="2">cv. G240</strain>
    </source>
</reference>
<organism evidence="1 2">
    <name type="scientific">Camellia sinensis</name>
    <name type="common">Tea plant</name>
    <name type="synonym">Thea sinensis</name>
    <dbReference type="NCBI Taxonomy" id="4442"/>
    <lineage>
        <taxon>Eukaryota</taxon>
        <taxon>Viridiplantae</taxon>
        <taxon>Streptophyta</taxon>
        <taxon>Embryophyta</taxon>
        <taxon>Tracheophyta</taxon>
        <taxon>Spermatophyta</taxon>
        <taxon>Magnoliopsida</taxon>
        <taxon>eudicotyledons</taxon>
        <taxon>Gunneridae</taxon>
        <taxon>Pentapetalae</taxon>
        <taxon>asterids</taxon>
        <taxon>Ericales</taxon>
        <taxon>Theaceae</taxon>
        <taxon>Camellia</taxon>
    </lineage>
</organism>
<keyword evidence="2" id="KW-1185">Reference proteome</keyword>
<dbReference type="Proteomes" id="UP000593564">
    <property type="component" value="Unassembled WGS sequence"/>
</dbReference>
<dbReference type="AlphaFoldDB" id="A0A7J7H8Y1"/>
<accession>A0A7J7H8Y1</accession>
<proteinExistence type="predicted"/>
<sequence length="103" mass="12010">MAVVQHLLRKIENFIEEHPSKNELVRHKHRLTDLPEKDGNEAGKGAGGIKCLHKSCKLPREIHRWFHNRHPLILQHSNPNPPTKKPLKKKVHIYLKLTQNIFG</sequence>